<reference evidence="3" key="1">
    <citation type="submission" date="2025-08" db="UniProtKB">
        <authorList>
            <consortium name="Ensembl"/>
        </authorList>
    </citation>
    <scope>IDENTIFICATION</scope>
</reference>
<dbReference type="GeneTree" id="ENSGT01110000267173"/>
<dbReference type="STRING" id="80966.ENSAPOP00000012259"/>
<keyword evidence="4" id="KW-1185">Reference proteome</keyword>
<dbReference type="PANTHER" id="PTHR47633">
    <property type="entry name" value="IMMUNOGLOBULIN"/>
    <property type="match status" value="1"/>
</dbReference>
<dbReference type="Gene3D" id="2.60.40.10">
    <property type="entry name" value="Immunoglobulins"/>
    <property type="match status" value="2"/>
</dbReference>
<dbReference type="InterPro" id="IPR007110">
    <property type="entry name" value="Ig-like_dom"/>
</dbReference>
<dbReference type="FunFam" id="2.60.40.10:FF:000107">
    <property type="entry name" value="Myosin, light chain kinase a"/>
    <property type="match status" value="1"/>
</dbReference>
<dbReference type="AlphaFoldDB" id="A0A3Q1F7K8"/>
<dbReference type="Ensembl" id="ENSAPOT00000020099.1">
    <property type="protein sequence ID" value="ENSAPOP00000012259.1"/>
    <property type="gene ID" value="ENSAPOG00000014933.1"/>
</dbReference>
<dbReference type="InParanoid" id="A0A3Q1F7K8"/>
<dbReference type="SMART" id="SM00408">
    <property type="entry name" value="IGc2"/>
    <property type="match status" value="2"/>
</dbReference>
<dbReference type="InterPro" id="IPR013098">
    <property type="entry name" value="Ig_I-set"/>
</dbReference>
<dbReference type="PROSITE" id="PS50835">
    <property type="entry name" value="IG_LIKE"/>
    <property type="match status" value="2"/>
</dbReference>
<evidence type="ECO:0000313" key="3">
    <source>
        <dbReference type="Ensembl" id="ENSAPOP00000012259.1"/>
    </source>
</evidence>
<dbReference type="GO" id="GO:0003007">
    <property type="term" value="P:heart morphogenesis"/>
    <property type="evidence" value="ECO:0007669"/>
    <property type="project" value="UniProtKB-ARBA"/>
</dbReference>
<sequence length="205" mass="22681">QSDKNVIHRFCSHVPPCFVEELSSLEVLKGSTAVFACKVAGSRPLNVTWFRDRKPIKSSQKHTIVDGENTGLRIQDCQMEDVGTYRCVVANEVGSCAGFAAMNVTIFIFCEQSPSFTKTPSPVEGIKGKDASLQCEMYGTAPFQVNWYKDRRPLKESRKYKMVSVGSSATLHVMKLELDDAGVYECMVSNNVGSETCRTTMTLKG</sequence>
<keyword evidence="1" id="KW-0393">Immunoglobulin domain</keyword>
<dbReference type="InterPro" id="IPR003599">
    <property type="entry name" value="Ig_sub"/>
</dbReference>
<accession>A0A3Q1F7K8</accession>
<name>A0A3Q1F7K8_9TELE</name>
<dbReference type="GO" id="GO:0055013">
    <property type="term" value="P:cardiac muscle cell development"/>
    <property type="evidence" value="ECO:0007669"/>
    <property type="project" value="UniProtKB-ARBA"/>
</dbReference>
<protein>
    <recommendedName>
        <fullName evidence="2">Ig-like domain-containing protein</fullName>
    </recommendedName>
</protein>
<dbReference type="SMART" id="SM00409">
    <property type="entry name" value="IG"/>
    <property type="match status" value="2"/>
</dbReference>
<dbReference type="InterPro" id="IPR003598">
    <property type="entry name" value="Ig_sub2"/>
</dbReference>
<evidence type="ECO:0000256" key="1">
    <source>
        <dbReference type="ARBA" id="ARBA00023319"/>
    </source>
</evidence>
<dbReference type="FunFam" id="2.60.40.10:FF:000022">
    <property type="entry name" value="Cardiac titin"/>
    <property type="match status" value="1"/>
</dbReference>
<feature type="domain" description="Ig-like" evidence="2">
    <location>
        <begin position="114"/>
        <end position="202"/>
    </location>
</feature>
<dbReference type="SUPFAM" id="SSF48726">
    <property type="entry name" value="Immunoglobulin"/>
    <property type="match status" value="2"/>
</dbReference>
<dbReference type="InterPro" id="IPR036179">
    <property type="entry name" value="Ig-like_dom_sf"/>
</dbReference>
<feature type="domain" description="Ig-like" evidence="2">
    <location>
        <begin position="16"/>
        <end position="105"/>
    </location>
</feature>
<reference evidence="3" key="2">
    <citation type="submission" date="2025-09" db="UniProtKB">
        <authorList>
            <consortium name="Ensembl"/>
        </authorList>
    </citation>
    <scope>IDENTIFICATION</scope>
</reference>
<dbReference type="Pfam" id="PF07679">
    <property type="entry name" value="I-set"/>
    <property type="match status" value="2"/>
</dbReference>
<evidence type="ECO:0000313" key="4">
    <source>
        <dbReference type="Proteomes" id="UP000257200"/>
    </source>
</evidence>
<proteinExistence type="predicted"/>
<evidence type="ECO:0000259" key="2">
    <source>
        <dbReference type="PROSITE" id="PS50835"/>
    </source>
</evidence>
<organism evidence="3 4">
    <name type="scientific">Acanthochromis polyacanthus</name>
    <name type="common">spiny chromis</name>
    <dbReference type="NCBI Taxonomy" id="80966"/>
    <lineage>
        <taxon>Eukaryota</taxon>
        <taxon>Metazoa</taxon>
        <taxon>Chordata</taxon>
        <taxon>Craniata</taxon>
        <taxon>Vertebrata</taxon>
        <taxon>Euteleostomi</taxon>
        <taxon>Actinopterygii</taxon>
        <taxon>Neopterygii</taxon>
        <taxon>Teleostei</taxon>
        <taxon>Neoteleostei</taxon>
        <taxon>Acanthomorphata</taxon>
        <taxon>Ovalentaria</taxon>
        <taxon>Pomacentridae</taxon>
        <taxon>Acanthochromis</taxon>
    </lineage>
</organism>
<dbReference type="InterPro" id="IPR013783">
    <property type="entry name" value="Ig-like_fold"/>
</dbReference>
<dbReference type="CDD" id="cd00096">
    <property type="entry name" value="Ig"/>
    <property type="match status" value="2"/>
</dbReference>
<dbReference type="Proteomes" id="UP000257200">
    <property type="component" value="Unplaced"/>
</dbReference>